<organism evidence="1 2">
    <name type="scientific">Sphaerisporangium krabiense</name>
    <dbReference type="NCBI Taxonomy" id="763782"/>
    <lineage>
        <taxon>Bacteria</taxon>
        <taxon>Bacillati</taxon>
        <taxon>Actinomycetota</taxon>
        <taxon>Actinomycetes</taxon>
        <taxon>Streptosporangiales</taxon>
        <taxon>Streptosporangiaceae</taxon>
        <taxon>Sphaerisporangium</taxon>
    </lineage>
</organism>
<protein>
    <submittedName>
        <fullName evidence="1">Uncharacterized protein</fullName>
    </submittedName>
</protein>
<proteinExistence type="predicted"/>
<dbReference type="AlphaFoldDB" id="A0A7W8Z3C0"/>
<comment type="caution">
    <text evidence="1">The sequence shown here is derived from an EMBL/GenBank/DDBJ whole genome shotgun (WGS) entry which is preliminary data.</text>
</comment>
<evidence type="ECO:0000313" key="2">
    <source>
        <dbReference type="Proteomes" id="UP000588112"/>
    </source>
</evidence>
<accession>A0A7W8Z3C0</accession>
<dbReference type="RefSeq" id="WP_260324629.1">
    <property type="nucleotide sequence ID" value="NZ_BOOS01000029.1"/>
</dbReference>
<keyword evidence="2" id="KW-1185">Reference proteome</keyword>
<dbReference type="Proteomes" id="UP000588112">
    <property type="component" value="Unassembled WGS sequence"/>
</dbReference>
<sequence length="40" mass="4309">MCGSLTDIWDLGHRRIGELEVALIYIGTPHPGDTLTNDGA</sequence>
<evidence type="ECO:0000313" key="1">
    <source>
        <dbReference type="EMBL" id="MBB5626669.1"/>
    </source>
</evidence>
<dbReference type="EMBL" id="JACHBR010000001">
    <property type="protein sequence ID" value="MBB5626669.1"/>
    <property type="molecule type" value="Genomic_DNA"/>
</dbReference>
<gene>
    <name evidence="1" type="ORF">BJ981_002368</name>
</gene>
<name>A0A7W8Z3C0_9ACTN</name>
<reference evidence="1 2" key="1">
    <citation type="submission" date="2020-08" db="EMBL/GenBank/DDBJ databases">
        <title>Sequencing the genomes of 1000 actinobacteria strains.</title>
        <authorList>
            <person name="Klenk H.-P."/>
        </authorList>
    </citation>
    <scope>NUCLEOTIDE SEQUENCE [LARGE SCALE GENOMIC DNA]</scope>
    <source>
        <strain evidence="1 2">DSM 45790</strain>
    </source>
</reference>